<dbReference type="InterPro" id="IPR003594">
    <property type="entry name" value="HATPase_dom"/>
</dbReference>
<dbReference type="PANTHER" id="PTHR43711">
    <property type="entry name" value="TWO-COMPONENT HISTIDINE KINASE"/>
    <property type="match status" value="1"/>
</dbReference>
<dbReference type="EC" id="2.7.13.3" evidence="2"/>
<dbReference type="InterPro" id="IPR004358">
    <property type="entry name" value="Sig_transdc_His_kin-like_C"/>
</dbReference>
<organism evidence="8 9">
    <name type="scientific">Anaeromassilibacillus senegalensis</name>
    <dbReference type="NCBI Taxonomy" id="1673717"/>
    <lineage>
        <taxon>Bacteria</taxon>
        <taxon>Bacillati</taxon>
        <taxon>Bacillota</taxon>
        <taxon>Clostridia</taxon>
        <taxon>Eubacteriales</taxon>
        <taxon>Acutalibacteraceae</taxon>
        <taxon>Anaeromassilibacillus</taxon>
    </lineage>
</organism>
<evidence type="ECO:0000256" key="5">
    <source>
        <dbReference type="ARBA" id="ARBA00023012"/>
    </source>
</evidence>
<dbReference type="PANTHER" id="PTHR43711:SF1">
    <property type="entry name" value="HISTIDINE KINASE 1"/>
    <property type="match status" value="1"/>
</dbReference>
<evidence type="ECO:0000259" key="7">
    <source>
        <dbReference type="PROSITE" id="PS50109"/>
    </source>
</evidence>
<evidence type="ECO:0000256" key="6">
    <source>
        <dbReference type="SAM" id="Phobius"/>
    </source>
</evidence>
<dbReference type="SMART" id="SM00387">
    <property type="entry name" value="HATPase_c"/>
    <property type="match status" value="1"/>
</dbReference>
<evidence type="ECO:0000256" key="4">
    <source>
        <dbReference type="ARBA" id="ARBA00022777"/>
    </source>
</evidence>
<feature type="transmembrane region" description="Helical" evidence="6">
    <location>
        <begin position="81"/>
        <end position="105"/>
    </location>
</feature>
<sequence length="467" mass="53721">MLIGTSKGLPGEFLLLFTLLIWVLFFLVYLGNRHNRLNRWCFISGMCFSMGVFKEYLYFTLFPAVMQAWPGWMTEELSLDIYSVLTAVLYYFAMPAALVFGFYFSRMDERRPKLFRWARIGVFVPALLFGVFYPYLETRYYQLYDRTYYLCAALYNWLYGGLLTVLLLGTLWRERRTAVYRQKKMVAILVLVPIWYQLISAFLIHLLDLKGLFKAWQGNLPIILFLIIFYLYNAFKGGFMGARFQHESYEWNQDGKLVNQSAQFLRHMLKNEVVKIEWCAQNIQQSAPEEAADYADIILRSTTRLKELSGKALHYSKDIVLNRQVLQIAPLLEACAADYRKLSPGVQVEVRCGEGDELFCDQAHLTEVLNNLLNNAGEAMHGQGSITVEGKPAGRGYQICVSDTGDGIAKEHLGQLFSPYYTTKTSGHHIGLGLYYCRNVMRKHGGSIQARQNETRGTTFVLRFPGE</sequence>
<feature type="transmembrane region" description="Helical" evidence="6">
    <location>
        <begin position="147"/>
        <end position="172"/>
    </location>
</feature>
<dbReference type="PROSITE" id="PS50109">
    <property type="entry name" value="HIS_KIN"/>
    <property type="match status" value="1"/>
</dbReference>
<dbReference type="PRINTS" id="PR00344">
    <property type="entry name" value="BCTRLSENSOR"/>
</dbReference>
<evidence type="ECO:0000313" key="8">
    <source>
        <dbReference type="EMBL" id="MCG4611193.1"/>
    </source>
</evidence>
<feature type="transmembrane region" description="Helical" evidence="6">
    <location>
        <begin position="184"/>
        <end position="204"/>
    </location>
</feature>
<feature type="transmembrane region" description="Helical" evidence="6">
    <location>
        <begin position="42"/>
        <end position="61"/>
    </location>
</feature>
<reference evidence="8 9" key="1">
    <citation type="submission" date="2022-01" db="EMBL/GenBank/DDBJ databases">
        <title>Collection of gut derived symbiotic bacterial strains cultured from healthy donors.</title>
        <authorList>
            <person name="Lin H."/>
            <person name="Kohout C."/>
            <person name="Waligurski E."/>
            <person name="Pamer E.G."/>
        </authorList>
    </citation>
    <scope>NUCLEOTIDE SEQUENCE [LARGE SCALE GENOMIC DNA]</scope>
    <source>
        <strain evidence="8 9">DFI.7.58</strain>
    </source>
</reference>
<keyword evidence="4 8" id="KW-0418">Kinase</keyword>
<dbReference type="SUPFAM" id="SSF55874">
    <property type="entry name" value="ATPase domain of HSP90 chaperone/DNA topoisomerase II/histidine kinase"/>
    <property type="match status" value="1"/>
</dbReference>
<dbReference type="RefSeq" id="WP_237966910.1">
    <property type="nucleotide sequence ID" value="NZ_JAKNHQ010000012.1"/>
</dbReference>
<feature type="transmembrane region" description="Helical" evidence="6">
    <location>
        <begin position="12"/>
        <end position="30"/>
    </location>
</feature>
<dbReference type="InterPro" id="IPR005467">
    <property type="entry name" value="His_kinase_dom"/>
</dbReference>
<feature type="transmembrane region" description="Helical" evidence="6">
    <location>
        <begin position="117"/>
        <end position="135"/>
    </location>
</feature>
<dbReference type="CDD" id="cd00075">
    <property type="entry name" value="HATPase"/>
    <property type="match status" value="1"/>
</dbReference>
<comment type="catalytic activity">
    <reaction evidence="1">
        <text>ATP + protein L-histidine = ADP + protein N-phospho-L-histidine.</text>
        <dbReference type="EC" id="2.7.13.3"/>
    </reaction>
</comment>
<feature type="domain" description="Histidine kinase" evidence="7">
    <location>
        <begin position="264"/>
        <end position="467"/>
    </location>
</feature>
<protein>
    <recommendedName>
        <fullName evidence="2">histidine kinase</fullName>
        <ecNumber evidence="2">2.7.13.3</ecNumber>
    </recommendedName>
</protein>
<keyword evidence="3" id="KW-0808">Transferase</keyword>
<dbReference type="InterPro" id="IPR050736">
    <property type="entry name" value="Sensor_HK_Regulatory"/>
</dbReference>
<feature type="transmembrane region" description="Helical" evidence="6">
    <location>
        <begin position="216"/>
        <end position="235"/>
    </location>
</feature>
<evidence type="ECO:0000256" key="1">
    <source>
        <dbReference type="ARBA" id="ARBA00000085"/>
    </source>
</evidence>
<keyword evidence="6" id="KW-1133">Transmembrane helix</keyword>
<keyword evidence="5" id="KW-0902">Two-component regulatory system</keyword>
<proteinExistence type="predicted"/>
<keyword evidence="9" id="KW-1185">Reference proteome</keyword>
<dbReference type="InterPro" id="IPR036890">
    <property type="entry name" value="HATPase_C_sf"/>
</dbReference>
<dbReference type="Proteomes" id="UP001298681">
    <property type="component" value="Unassembled WGS sequence"/>
</dbReference>
<evidence type="ECO:0000256" key="3">
    <source>
        <dbReference type="ARBA" id="ARBA00022679"/>
    </source>
</evidence>
<gene>
    <name evidence="8" type="ORF">L0P57_09650</name>
</gene>
<evidence type="ECO:0000256" key="2">
    <source>
        <dbReference type="ARBA" id="ARBA00012438"/>
    </source>
</evidence>
<dbReference type="GO" id="GO:0016301">
    <property type="term" value="F:kinase activity"/>
    <property type="evidence" value="ECO:0007669"/>
    <property type="project" value="UniProtKB-KW"/>
</dbReference>
<accession>A0ABS9MKZ7</accession>
<dbReference type="Pfam" id="PF02518">
    <property type="entry name" value="HATPase_c"/>
    <property type="match status" value="1"/>
</dbReference>
<keyword evidence="6" id="KW-0472">Membrane</keyword>
<comment type="caution">
    <text evidence="8">The sequence shown here is derived from an EMBL/GenBank/DDBJ whole genome shotgun (WGS) entry which is preliminary data.</text>
</comment>
<name>A0ABS9MKZ7_9FIRM</name>
<keyword evidence="6" id="KW-0812">Transmembrane</keyword>
<dbReference type="EMBL" id="JAKNHQ010000012">
    <property type="protein sequence ID" value="MCG4611193.1"/>
    <property type="molecule type" value="Genomic_DNA"/>
</dbReference>
<dbReference type="Gene3D" id="3.30.565.10">
    <property type="entry name" value="Histidine kinase-like ATPase, C-terminal domain"/>
    <property type="match status" value="1"/>
</dbReference>
<evidence type="ECO:0000313" key="9">
    <source>
        <dbReference type="Proteomes" id="UP001298681"/>
    </source>
</evidence>